<dbReference type="Proteomes" id="UP000054549">
    <property type="component" value="Unassembled WGS sequence"/>
</dbReference>
<proteinExistence type="inferred from homology"/>
<organism evidence="8 9">
    <name type="scientific">Amanita muscaria (strain Koide BX008)</name>
    <dbReference type="NCBI Taxonomy" id="946122"/>
    <lineage>
        <taxon>Eukaryota</taxon>
        <taxon>Fungi</taxon>
        <taxon>Dikarya</taxon>
        <taxon>Basidiomycota</taxon>
        <taxon>Agaricomycotina</taxon>
        <taxon>Agaricomycetes</taxon>
        <taxon>Agaricomycetidae</taxon>
        <taxon>Agaricales</taxon>
        <taxon>Pluteineae</taxon>
        <taxon>Amanitaceae</taxon>
        <taxon>Amanita</taxon>
    </lineage>
</organism>
<keyword evidence="3 4" id="KW-0274">FAD</keyword>
<comment type="cofactor">
    <cofactor evidence="4">
        <name>FAD</name>
        <dbReference type="ChEBI" id="CHEBI:57692"/>
    </cofactor>
</comment>
<evidence type="ECO:0000256" key="2">
    <source>
        <dbReference type="ARBA" id="ARBA00022630"/>
    </source>
</evidence>
<dbReference type="InterPro" id="IPR041504">
    <property type="entry name" value="AidB_N"/>
</dbReference>
<dbReference type="Gene3D" id="6.10.250.600">
    <property type="match status" value="1"/>
</dbReference>
<dbReference type="AlphaFoldDB" id="A0A0C2T958"/>
<dbReference type="OrthoDB" id="10251155at2759"/>
<reference evidence="8 9" key="1">
    <citation type="submission" date="2014-04" db="EMBL/GenBank/DDBJ databases">
        <title>Evolutionary Origins and Diversification of the Mycorrhizal Mutualists.</title>
        <authorList>
            <consortium name="DOE Joint Genome Institute"/>
            <consortium name="Mycorrhizal Genomics Consortium"/>
            <person name="Kohler A."/>
            <person name="Kuo A."/>
            <person name="Nagy L.G."/>
            <person name="Floudas D."/>
            <person name="Copeland A."/>
            <person name="Barry K.W."/>
            <person name="Cichocki N."/>
            <person name="Veneault-Fourrey C."/>
            <person name="LaButti K."/>
            <person name="Lindquist E.A."/>
            <person name="Lipzen A."/>
            <person name="Lundell T."/>
            <person name="Morin E."/>
            <person name="Murat C."/>
            <person name="Riley R."/>
            <person name="Ohm R."/>
            <person name="Sun H."/>
            <person name="Tunlid A."/>
            <person name="Henrissat B."/>
            <person name="Grigoriev I.V."/>
            <person name="Hibbett D.S."/>
            <person name="Martin F."/>
        </authorList>
    </citation>
    <scope>NUCLEOTIDE SEQUENCE [LARGE SCALE GENOMIC DNA]</scope>
    <source>
        <strain evidence="8 9">Koide BX008</strain>
    </source>
</reference>
<sequence>MRVEQGFQQIPFREDNPYTSDPVLPSLLKRTIPPTPLQEIEQELTLFGEEVTSTIRALGAPDRIGPPQLVQYDQWGHRIDRLTTSEGWRDFKAFAQKEGFPAIFYERKYGHSSRTYGFAKAFLMIGDTHTIFCPLSMTDGAARLIEVMGTPAMKRDIFPRLISRDSSLAFTSGQWMTERPGGSDVSQTETVAVATGEETQYGPQYKLNGFKWFSSATDSDISVALARTGSIQDGSRGLSLFLVPLRLPLLRNPADPFPSHTSNKILIHRLKNKIGTHALATAELSLEGTEAYLFGPLNQGVKCITPVLNITRIWSAISSVGYLRKCLSIATSYATVRAIDGGRRLLADDPLHVSFLASINLLYRALTHLTFGVILLLGKSECGVASPDELRRLRLLTPVIKAFAAEKASAGMEDAMTALGGAGYMEENGLGRAIRDALVEKIWEGTATVLALDVARSSRDPKTVSAFISWAKDIIKSCPAGLKTQLSLSFGILGQALDELETAYQHPIRPLLPWPALRLLGSVASAIYLLEHAIWSVLSGEPSMDVDIEVFVRWVVEGDILLAITKVKEAKRSNHKKEEINSAMVFGSSSIRTKL</sequence>
<dbReference type="EMBL" id="KN818261">
    <property type="protein sequence ID" value="KIL63209.1"/>
    <property type="molecule type" value="Genomic_DNA"/>
</dbReference>
<dbReference type="Pfam" id="PF02770">
    <property type="entry name" value="Acyl-CoA_dh_M"/>
    <property type="match status" value="1"/>
</dbReference>
<dbReference type="HOGENOM" id="CLU_016513_1_0_1"/>
<evidence type="ECO:0000259" key="5">
    <source>
        <dbReference type="Pfam" id="PF00441"/>
    </source>
</evidence>
<accession>A0A0C2T958</accession>
<feature type="domain" description="Acyl-CoA dehydrogenase/oxidase C-terminal" evidence="5">
    <location>
        <begin position="298"/>
        <end position="457"/>
    </location>
</feature>
<name>A0A0C2T958_AMAMK</name>
<dbReference type="STRING" id="946122.A0A0C2T958"/>
<evidence type="ECO:0000256" key="3">
    <source>
        <dbReference type="ARBA" id="ARBA00022827"/>
    </source>
</evidence>
<dbReference type="SUPFAM" id="SSF56645">
    <property type="entry name" value="Acyl-CoA dehydrogenase NM domain-like"/>
    <property type="match status" value="1"/>
</dbReference>
<evidence type="ECO:0000256" key="1">
    <source>
        <dbReference type="ARBA" id="ARBA00009347"/>
    </source>
</evidence>
<keyword evidence="4" id="KW-0560">Oxidoreductase</keyword>
<dbReference type="InterPro" id="IPR036250">
    <property type="entry name" value="AcylCo_DH-like_C"/>
</dbReference>
<dbReference type="Gene3D" id="1.20.140.10">
    <property type="entry name" value="Butyryl-CoA Dehydrogenase, subunit A, domain 3"/>
    <property type="match status" value="1"/>
</dbReference>
<dbReference type="Pfam" id="PF00441">
    <property type="entry name" value="Acyl-CoA_dh_1"/>
    <property type="match status" value="1"/>
</dbReference>
<keyword evidence="9" id="KW-1185">Reference proteome</keyword>
<evidence type="ECO:0008006" key="10">
    <source>
        <dbReference type="Google" id="ProtNLM"/>
    </source>
</evidence>
<dbReference type="InterPro" id="IPR006091">
    <property type="entry name" value="Acyl-CoA_Oxase/DH_mid-dom"/>
</dbReference>
<dbReference type="GO" id="GO:0003995">
    <property type="term" value="F:acyl-CoA dehydrogenase activity"/>
    <property type="evidence" value="ECO:0007669"/>
    <property type="project" value="TreeGrafter"/>
</dbReference>
<dbReference type="InParanoid" id="A0A0C2T958"/>
<evidence type="ECO:0000313" key="9">
    <source>
        <dbReference type="Proteomes" id="UP000054549"/>
    </source>
</evidence>
<dbReference type="InterPro" id="IPR052904">
    <property type="entry name" value="Acyl-CoA_dehydrogenase-like"/>
</dbReference>
<dbReference type="InterPro" id="IPR009075">
    <property type="entry name" value="AcylCo_DH/oxidase_C"/>
</dbReference>
<dbReference type="SUPFAM" id="SSF47203">
    <property type="entry name" value="Acyl-CoA dehydrogenase C-terminal domain-like"/>
    <property type="match status" value="1"/>
</dbReference>
<gene>
    <name evidence="8" type="ORF">M378DRAFT_25143</name>
</gene>
<dbReference type="Pfam" id="PF18158">
    <property type="entry name" value="AidB_N"/>
    <property type="match status" value="1"/>
</dbReference>
<evidence type="ECO:0000259" key="6">
    <source>
        <dbReference type="Pfam" id="PF02770"/>
    </source>
</evidence>
<dbReference type="PANTHER" id="PTHR42707">
    <property type="entry name" value="ACYL-COA DEHYDROGENASE"/>
    <property type="match status" value="1"/>
</dbReference>
<protein>
    <recommendedName>
        <fullName evidence="10">Acyl-CoA dehydrogenase</fullName>
    </recommendedName>
</protein>
<evidence type="ECO:0000256" key="4">
    <source>
        <dbReference type="RuleBase" id="RU362125"/>
    </source>
</evidence>
<dbReference type="Gene3D" id="2.40.110.20">
    <property type="match status" value="1"/>
</dbReference>
<keyword evidence="2 4" id="KW-0285">Flavoprotein</keyword>
<dbReference type="InterPro" id="IPR009100">
    <property type="entry name" value="AcylCoA_DH/oxidase_NM_dom_sf"/>
</dbReference>
<evidence type="ECO:0000313" key="8">
    <source>
        <dbReference type="EMBL" id="KIL63209.1"/>
    </source>
</evidence>
<feature type="domain" description="Acyl-CoA oxidase/dehydrogenase middle" evidence="6">
    <location>
        <begin position="174"/>
        <end position="287"/>
    </location>
</feature>
<dbReference type="PANTHER" id="PTHR42707:SF2">
    <property type="entry name" value="ACD11 DEHYDROGENASE"/>
    <property type="match status" value="1"/>
</dbReference>
<evidence type="ECO:0000259" key="7">
    <source>
        <dbReference type="Pfam" id="PF18158"/>
    </source>
</evidence>
<feature type="domain" description="Adaptive response protein AidB N-terminal" evidence="7">
    <location>
        <begin position="10"/>
        <end position="164"/>
    </location>
</feature>
<comment type="similarity">
    <text evidence="1 4">Belongs to the acyl-CoA dehydrogenase family.</text>
</comment>